<evidence type="ECO:0000256" key="1">
    <source>
        <dbReference type="ARBA" id="ARBA00012513"/>
    </source>
</evidence>
<keyword evidence="3" id="KW-0808">Transferase</keyword>
<dbReference type="PROSITE" id="PS50011">
    <property type="entry name" value="PROTEIN_KINASE_DOM"/>
    <property type="match status" value="2"/>
</dbReference>
<feature type="region of interest" description="Disordered" evidence="10">
    <location>
        <begin position="1"/>
        <end position="25"/>
    </location>
</feature>
<dbReference type="Pfam" id="PF05773">
    <property type="entry name" value="RWD"/>
    <property type="match status" value="1"/>
</dbReference>
<feature type="binding site" evidence="9">
    <location>
        <position position="570"/>
    </location>
    <ligand>
        <name>ATP</name>
        <dbReference type="ChEBI" id="CHEBI:30616"/>
    </ligand>
</feature>
<evidence type="ECO:0000256" key="5">
    <source>
        <dbReference type="ARBA" id="ARBA00022777"/>
    </source>
</evidence>
<keyword evidence="2" id="KW-0723">Serine/threonine-protein kinase</keyword>
<keyword evidence="4 9" id="KW-0547">Nucleotide-binding</keyword>
<dbReference type="EMBL" id="NAJN01002432">
    <property type="protein sequence ID" value="TKA52763.1"/>
    <property type="molecule type" value="Genomic_DNA"/>
</dbReference>
<evidence type="ECO:0000256" key="9">
    <source>
        <dbReference type="PROSITE-ProRule" id="PRU10141"/>
    </source>
</evidence>
<dbReference type="GO" id="GO:0009893">
    <property type="term" value="P:positive regulation of metabolic process"/>
    <property type="evidence" value="ECO:0007669"/>
    <property type="project" value="UniProtKB-ARBA"/>
</dbReference>
<evidence type="ECO:0000256" key="3">
    <source>
        <dbReference type="ARBA" id="ARBA00022679"/>
    </source>
</evidence>
<dbReference type="GO" id="GO:0005737">
    <property type="term" value="C:cytoplasm"/>
    <property type="evidence" value="ECO:0007669"/>
    <property type="project" value="TreeGrafter"/>
</dbReference>
<dbReference type="Gene3D" id="3.30.200.20">
    <property type="entry name" value="Phosphorylase Kinase, domain 1"/>
    <property type="match status" value="1"/>
</dbReference>
<dbReference type="Proteomes" id="UP000308768">
    <property type="component" value="Unassembled WGS sequence"/>
</dbReference>
<dbReference type="GO" id="GO:0010468">
    <property type="term" value="P:regulation of gene expression"/>
    <property type="evidence" value="ECO:0007669"/>
    <property type="project" value="UniProtKB-ARBA"/>
</dbReference>
<dbReference type="GO" id="GO:0051246">
    <property type="term" value="P:regulation of protein metabolic process"/>
    <property type="evidence" value="ECO:0007669"/>
    <property type="project" value="UniProtKB-ARBA"/>
</dbReference>
<dbReference type="InterPro" id="IPR017441">
    <property type="entry name" value="Protein_kinase_ATP_BS"/>
</dbReference>
<dbReference type="CDD" id="cd14012">
    <property type="entry name" value="PK_eIF2AK_GCN2_rpt1"/>
    <property type="match status" value="1"/>
</dbReference>
<evidence type="ECO:0000256" key="2">
    <source>
        <dbReference type="ARBA" id="ARBA00022527"/>
    </source>
</evidence>
<dbReference type="GO" id="GO:0033554">
    <property type="term" value="P:cellular response to stress"/>
    <property type="evidence" value="ECO:0007669"/>
    <property type="project" value="UniProtKB-ARBA"/>
</dbReference>
<feature type="domain" description="RWD" evidence="12">
    <location>
        <begin position="41"/>
        <end position="149"/>
    </location>
</feature>
<protein>
    <recommendedName>
        <fullName evidence="1">non-specific serine/threonine protein kinase</fullName>
        <ecNumber evidence="1">2.7.11.1</ecNumber>
    </recommendedName>
</protein>
<dbReference type="EC" id="2.7.11.1" evidence="1"/>
<dbReference type="SUPFAM" id="SSF56112">
    <property type="entry name" value="Protein kinase-like (PK-like)"/>
    <property type="match status" value="2"/>
</dbReference>
<keyword evidence="5" id="KW-0418">Kinase</keyword>
<dbReference type="InterPro" id="IPR053235">
    <property type="entry name" value="Ser_Thr_kinase"/>
</dbReference>
<evidence type="ECO:0000256" key="6">
    <source>
        <dbReference type="ARBA" id="ARBA00022840"/>
    </source>
</evidence>
<feature type="region of interest" description="Disordered" evidence="10">
    <location>
        <begin position="172"/>
        <end position="192"/>
    </location>
</feature>
<keyword evidence="6 9" id="KW-0067">ATP-binding</keyword>
<dbReference type="SMART" id="SM00591">
    <property type="entry name" value="RWD"/>
    <property type="match status" value="1"/>
</dbReference>
<evidence type="ECO:0000259" key="11">
    <source>
        <dbReference type="PROSITE" id="PS50011"/>
    </source>
</evidence>
<feature type="compositionally biased region" description="Basic and acidic residues" evidence="10">
    <location>
        <begin position="175"/>
        <end position="192"/>
    </location>
</feature>
<proteinExistence type="predicted"/>
<dbReference type="STRING" id="331657.A0A4U0VTE5"/>
<dbReference type="PROSITE" id="PS50908">
    <property type="entry name" value="RWD"/>
    <property type="match status" value="1"/>
</dbReference>
<evidence type="ECO:0000256" key="7">
    <source>
        <dbReference type="ARBA" id="ARBA00047899"/>
    </source>
</evidence>
<dbReference type="OrthoDB" id="341578at2759"/>
<dbReference type="AlphaFoldDB" id="A0A4U0VTE5"/>
<dbReference type="PANTHER" id="PTHR24361">
    <property type="entry name" value="MITOGEN-ACTIVATED KINASE KINASE KINASE"/>
    <property type="match status" value="1"/>
</dbReference>
<name>A0A4U0VTE5_9PEZI</name>
<dbReference type="PROSITE" id="PS00107">
    <property type="entry name" value="PROTEIN_KINASE_ATP"/>
    <property type="match status" value="1"/>
</dbReference>
<accession>A0A4U0VTE5</accession>
<gene>
    <name evidence="13" type="ORF">B0A49_12701</name>
</gene>
<comment type="caution">
    <text evidence="13">The sequence shown here is derived from an EMBL/GenBank/DDBJ whole genome shotgun (WGS) entry which is preliminary data.</text>
</comment>
<dbReference type="Gene3D" id="1.10.510.10">
    <property type="entry name" value="Transferase(Phosphotransferase) domain 1"/>
    <property type="match status" value="1"/>
</dbReference>
<feature type="domain" description="Protein kinase" evidence="11">
    <location>
        <begin position="233"/>
        <end position="508"/>
    </location>
</feature>
<dbReference type="InterPro" id="IPR016135">
    <property type="entry name" value="UBQ-conjugating_enzyme/RWD"/>
</dbReference>
<dbReference type="Pfam" id="PF00069">
    <property type="entry name" value="Pkinase"/>
    <property type="match status" value="2"/>
</dbReference>
<evidence type="ECO:0000256" key="8">
    <source>
        <dbReference type="ARBA" id="ARBA00048679"/>
    </source>
</evidence>
<dbReference type="GO" id="GO:0004674">
    <property type="term" value="F:protein serine/threonine kinase activity"/>
    <property type="evidence" value="ECO:0007669"/>
    <property type="project" value="UniProtKB-KW"/>
</dbReference>
<comment type="catalytic activity">
    <reaction evidence="8">
        <text>L-seryl-[protein] + ATP = O-phospho-L-seryl-[protein] + ADP + H(+)</text>
        <dbReference type="Rhea" id="RHEA:17989"/>
        <dbReference type="Rhea" id="RHEA-COMP:9863"/>
        <dbReference type="Rhea" id="RHEA-COMP:11604"/>
        <dbReference type="ChEBI" id="CHEBI:15378"/>
        <dbReference type="ChEBI" id="CHEBI:29999"/>
        <dbReference type="ChEBI" id="CHEBI:30616"/>
        <dbReference type="ChEBI" id="CHEBI:83421"/>
        <dbReference type="ChEBI" id="CHEBI:456216"/>
        <dbReference type="EC" id="2.7.11.1"/>
    </reaction>
</comment>
<organism evidence="13 14">
    <name type="scientific">Cryomyces minteri</name>
    <dbReference type="NCBI Taxonomy" id="331657"/>
    <lineage>
        <taxon>Eukaryota</taxon>
        <taxon>Fungi</taxon>
        <taxon>Dikarya</taxon>
        <taxon>Ascomycota</taxon>
        <taxon>Pezizomycotina</taxon>
        <taxon>Dothideomycetes</taxon>
        <taxon>Dothideomycetes incertae sedis</taxon>
        <taxon>Cryomyces</taxon>
    </lineage>
</organism>
<dbReference type="GO" id="GO:0005524">
    <property type="term" value="F:ATP binding"/>
    <property type="evidence" value="ECO:0007669"/>
    <property type="project" value="UniProtKB-UniRule"/>
</dbReference>
<evidence type="ECO:0000259" key="12">
    <source>
        <dbReference type="PROSITE" id="PS50908"/>
    </source>
</evidence>
<feature type="domain" description="Protein kinase" evidence="11">
    <location>
        <begin position="540"/>
        <end position="640"/>
    </location>
</feature>
<dbReference type="SUPFAM" id="SSF54495">
    <property type="entry name" value="UBC-like"/>
    <property type="match status" value="1"/>
</dbReference>
<dbReference type="CDD" id="cd23823">
    <property type="entry name" value="RWD_GCN2"/>
    <property type="match status" value="1"/>
</dbReference>
<dbReference type="FunFam" id="3.10.110.10:FF:000050">
    <property type="entry name" value="eIF-2-alpha kinase GCN2"/>
    <property type="match status" value="1"/>
</dbReference>
<evidence type="ECO:0000256" key="10">
    <source>
        <dbReference type="SAM" id="MobiDB-lite"/>
    </source>
</evidence>
<dbReference type="InterPro" id="IPR006575">
    <property type="entry name" value="RWD_dom"/>
</dbReference>
<dbReference type="Gene3D" id="3.10.110.10">
    <property type="entry name" value="Ubiquitin Conjugating Enzyme"/>
    <property type="match status" value="1"/>
</dbReference>
<dbReference type="InterPro" id="IPR011009">
    <property type="entry name" value="Kinase-like_dom_sf"/>
</dbReference>
<evidence type="ECO:0000313" key="13">
    <source>
        <dbReference type="EMBL" id="TKA52763.1"/>
    </source>
</evidence>
<comment type="catalytic activity">
    <reaction evidence="7">
        <text>L-threonyl-[protein] + ATP = O-phospho-L-threonyl-[protein] + ADP + H(+)</text>
        <dbReference type="Rhea" id="RHEA:46608"/>
        <dbReference type="Rhea" id="RHEA-COMP:11060"/>
        <dbReference type="Rhea" id="RHEA-COMP:11605"/>
        <dbReference type="ChEBI" id="CHEBI:15378"/>
        <dbReference type="ChEBI" id="CHEBI:30013"/>
        <dbReference type="ChEBI" id="CHEBI:30616"/>
        <dbReference type="ChEBI" id="CHEBI:61977"/>
        <dbReference type="ChEBI" id="CHEBI:456216"/>
        <dbReference type="EC" id="2.7.11.1"/>
    </reaction>
</comment>
<evidence type="ECO:0000313" key="14">
    <source>
        <dbReference type="Proteomes" id="UP000308768"/>
    </source>
</evidence>
<keyword evidence="14" id="KW-1185">Reference proteome</keyword>
<dbReference type="InterPro" id="IPR000719">
    <property type="entry name" value="Prot_kinase_dom"/>
</dbReference>
<feature type="non-terminal residue" evidence="13">
    <location>
        <position position="640"/>
    </location>
</feature>
<sequence>MAPKSPWNKNNTNQKSNKHGSHVSAVSPIKEKINYTEVQDEEVEVLRAIYMDDYQDVETKVAWSTTSERAFKLRLRAFSDRDTSVVLSVKLTATYPRTLPLLSVEELDNLRPATSQNIKSLVVPKSKELLGEVMIHAISTEIQEILEDAVQTREHGALPSLEEERAVHEAALSENARKQEEDEVKRKEDAKADEDRVLKQMLDQELSRRESKQRNKLTLRQVRTDANDLRFSENDTKRLAKGPITEVFAVLSSALQDSSALTAGENASLVLKRVCVTPHQKQMITTLENELEALKKLRHPSVVRILDYAIEKSEAGDEPASEQWEIRILTDYANKGPLSELLDFWGPLQVEKVRSCSIELLEALDFYHRNGIVHGRIHANNVLVSTSSGVTSFQLADAGFQDMLHDIKSSPERVAVATSKSAYWLPPETIQGQAESTRRTRKTDIWEFGVVFLQLLFGLRVTLEYTSPTTLLETLRPSEPLEDMVRNIFRPDSKKRPSAFDLIPCEFLRNSVSILDEPSPQAQRRFSLATTDQKSSHNRRSQMARLGKGGYGEVVKVRNKTDGGVYAIKKIKQRSASALTETLSEVMLLQRLNHPYVVRYYSAWVEDDVASIVEIDEDFITTTEEDPSSALEEASSALNL</sequence>
<reference evidence="13 14" key="1">
    <citation type="submission" date="2017-03" db="EMBL/GenBank/DDBJ databases">
        <title>Genomes of endolithic fungi from Antarctica.</title>
        <authorList>
            <person name="Coleine C."/>
            <person name="Masonjones S."/>
            <person name="Stajich J.E."/>
        </authorList>
    </citation>
    <scope>NUCLEOTIDE SEQUENCE [LARGE SCALE GENOMIC DNA]</scope>
    <source>
        <strain evidence="13 14">CCFEE 5187</strain>
    </source>
</reference>
<dbReference type="PANTHER" id="PTHR24361:SF433">
    <property type="entry name" value="PROTEIN KINASE DOMAIN-CONTAINING PROTEIN"/>
    <property type="match status" value="1"/>
</dbReference>
<evidence type="ECO:0000256" key="4">
    <source>
        <dbReference type="ARBA" id="ARBA00022741"/>
    </source>
</evidence>